<gene>
    <name evidence="1" type="ORF">HDF16_000114</name>
</gene>
<dbReference type="AlphaFoldDB" id="A0A7W8E2S8"/>
<accession>A0A7W8E2S8</accession>
<dbReference type="RefSeq" id="WP_184213138.1">
    <property type="nucleotide sequence ID" value="NZ_JACHIP010000001.1"/>
</dbReference>
<organism evidence="1 2">
    <name type="scientific">Granulicella aggregans</name>
    <dbReference type="NCBI Taxonomy" id="474949"/>
    <lineage>
        <taxon>Bacteria</taxon>
        <taxon>Pseudomonadati</taxon>
        <taxon>Acidobacteriota</taxon>
        <taxon>Terriglobia</taxon>
        <taxon>Terriglobales</taxon>
        <taxon>Acidobacteriaceae</taxon>
        <taxon>Granulicella</taxon>
    </lineage>
</organism>
<reference evidence="1 2" key="1">
    <citation type="submission" date="2020-08" db="EMBL/GenBank/DDBJ databases">
        <title>Genomic Encyclopedia of Type Strains, Phase IV (KMG-V): Genome sequencing to study the core and pangenomes of soil and plant-associated prokaryotes.</title>
        <authorList>
            <person name="Whitman W."/>
        </authorList>
    </citation>
    <scope>NUCLEOTIDE SEQUENCE [LARGE SCALE GENOMIC DNA]</scope>
    <source>
        <strain evidence="1 2">M8UP14</strain>
    </source>
</reference>
<protein>
    <submittedName>
        <fullName evidence="1">Uncharacterized protein</fullName>
    </submittedName>
</protein>
<sequence length="257" mass="29568">MLRSELKAGIDYAFREKRVLGCPLARIKLIAHVRGNRWKAKWIDTHPGLVDYVTTAQIIAPWSEQKGFLREEKELAELREYNLEHGYDGNFPICEALQQVFESVQDELSYDHGVLRTTLAPLNRLRTRSGLSEYALRSPAFQSRDGSLRLPQDQAEELARSFCRTEPAPVLISIETTERNWSVDVARPGNEYLVPLLNQYRASWAIIRQWCGSDAAVAERDKRIELLERLVWDAIYSLQKAGSESEAARLRRAIDRR</sequence>
<evidence type="ECO:0000313" key="2">
    <source>
        <dbReference type="Proteomes" id="UP000540989"/>
    </source>
</evidence>
<comment type="caution">
    <text evidence="1">The sequence shown here is derived from an EMBL/GenBank/DDBJ whole genome shotgun (WGS) entry which is preliminary data.</text>
</comment>
<dbReference type="Proteomes" id="UP000540989">
    <property type="component" value="Unassembled WGS sequence"/>
</dbReference>
<keyword evidence="2" id="KW-1185">Reference proteome</keyword>
<proteinExistence type="predicted"/>
<name>A0A7W8E2S8_9BACT</name>
<dbReference type="EMBL" id="JACHIP010000001">
    <property type="protein sequence ID" value="MBB5055445.1"/>
    <property type="molecule type" value="Genomic_DNA"/>
</dbReference>
<evidence type="ECO:0000313" key="1">
    <source>
        <dbReference type="EMBL" id="MBB5055445.1"/>
    </source>
</evidence>